<keyword evidence="2" id="KW-1185">Reference proteome</keyword>
<proteinExistence type="predicted"/>
<name>A0A0A0K6L2_CUCSA</name>
<reference evidence="1 2" key="1">
    <citation type="journal article" date="2009" name="Nat. Genet.">
        <title>The genome of the cucumber, Cucumis sativus L.</title>
        <authorList>
            <person name="Huang S."/>
            <person name="Li R."/>
            <person name="Zhang Z."/>
            <person name="Li L."/>
            <person name="Gu X."/>
            <person name="Fan W."/>
            <person name="Lucas W.J."/>
            <person name="Wang X."/>
            <person name="Xie B."/>
            <person name="Ni P."/>
            <person name="Ren Y."/>
            <person name="Zhu H."/>
            <person name="Li J."/>
            <person name="Lin K."/>
            <person name="Jin W."/>
            <person name="Fei Z."/>
            <person name="Li G."/>
            <person name="Staub J."/>
            <person name="Kilian A."/>
            <person name="van der Vossen E.A."/>
            <person name="Wu Y."/>
            <person name="Guo J."/>
            <person name="He J."/>
            <person name="Jia Z."/>
            <person name="Ren Y."/>
            <person name="Tian G."/>
            <person name="Lu Y."/>
            <person name="Ruan J."/>
            <person name="Qian W."/>
            <person name="Wang M."/>
            <person name="Huang Q."/>
            <person name="Li B."/>
            <person name="Xuan Z."/>
            <person name="Cao J."/>
            <person name="Asan"/>
            <person name="Wu Z."/>
            <person name="Zhang J."/>
            <person name="Cai Q."/>
            <person name="Bai Y."/>
            <person name="Zhao B."/>
            <person name="Han Y."/>
            <person name="Li Y."/>
            <person name="Li X."/>
            <person name="Wang S."/>
            <person name="Shi Q."/>
            <person name="Liu S."/>
            <person name="Cho W.K."/>
            <person name="Kim J.Y."/>
            <person name="Xu Y."/>
            <person name="Heller-Uszynska K."/>
            <person name="Miao H."/>
            <person name="Cheng Z."/>
            <person name="Zhang S."/>
            <person name="Wu J."/>
            <person name="Yang Y."/>
            <person name="Kang H."/>
            <person name="Li M."/>
            <person name="Liang H."/>
            <person name="Ren X."/>
            <person name="Shi Z."/>
            <person name="Wen M."/>
            <person name="Jian M."/>
            <person name="Yang H."/>
            <person name="Zhang G."/>
            <person name="Yang Z."/>
            <person name="Chen R."/>
            <person name="Liu S."/>
            <person name="Li J."/>
            <person name="Ma L."/>
            <person name="Liu H."/>
            <person name="Zhou Y."/>
            <person name="Zhao J."/>
            <person name="Fang X."/>
            <person name="Li G."/>
            <person name="Fang L."/>
            <person name="Li Y."/>
            <person name="Liu D."/>
            <person name="Zheng H."/>
            <person name="Zhang Y."/>
            <person name="Qin N."/>
            <person name="Li Z."/>
            <person name="Yang G."/>
            <person name="Yang S."/>
            <person name="Bolund L."/>
            <person name="Kristiansen K."/>
            <person name="Zheng H."/>
            <person name="Li S."/>
            <person name="Zhang X."/>
            <person name="Yang H."/>
            <person name="Wang J."/>
            <person name="Sun R."/>
            <person name="Zhang B."/>
            <person name="Jiang S."/>
            <person name="Wang J."/>
            <person name="Du Y."/>
            <person name="Li S."/>
        </authorList>
    </citation>
    <scope>NUCLEOTIDE SEQUENCE [LARGE SCALE GENOMIC DNA]</scope>
    <source>
        <strain evidence="2">cv. 9930</strain>
    </source>
</reference>
<dbReference type="EMBL" id="CM002928">
    <property type="protein sequence ID" value="KGN45370.1"/>
    <property type="molecule type" value="Genomic_DNA"/>
</dbReference>
<evidence type="ECO:0000313" key="2">
    <source>
        <dbReference type="Proteomes" id="UP000029981"/>
    </source>
</evidence>
<organism evidence="1 2">
    <name type="scientific">Cucumis sativus</name>
    <name type="common">Cucumber</name>
    <dbReference type="NCBI Taxonomy" id="3659"/>
    <lineage>
        <taxon>Eukaryota</taxon>
        <taxon>Viridiplantae</taxon>
        <taxon>Streptophyta</taxon>
        <taxon>Embryophyta</taxon>
        <taxon>Tracheophyta</taxon>
        <taxon>Spermatophyta</taxon>
        <taxon>Magnoliopsida</taxon>
        <taxon>eudicotyledons</taxon>
        <taxon>Gunneridae</taxon>
        <taxon>Pentapetalae</taxon>
        <taxon>rosids</taxon>
        <taxon>fabids</taxon>
        <taxon>Cucurbitales</taxon>
        <taxon>Cucurbitaceae</taxon>
        <taxon>Benincaseae</taxon>
        <taxon>Cucumis</taxon>
    </lineage>
</organism>
<protein>
    <submittedName>
        <fullName evidence="1">Uncharacterized protein</fullName>
    </submittedName>
</protein>
<evidence type="ECO:0000313" key="1">
    <source>
        <dbReference type="EMBL" id="KGN45370.1"/>
    </source>
</evidence>
<dbReference type="Proteomes" id="UP000029981">
    <property type="component" value="Chromosome 7"/>
</dbReference>
<reference evidence="1 2" key="4">
    <citation type="journal article" date="2011" name="BMC Genomics">
        <title>RNA-Seq improves annotation of protein-coding genes in the cucumber genome.</title>
        <authorList>
            <person name="Li Z."/>
            <person name="Zhang Z."/>
            <person name="Yan P."/>
            <person name="Huang S."/>
            <person name="Fei Z."/>
            <person name="Lin K."/>
        </authorList>
    </citation>
    <scope>NUCLEOTIDE SEQUENCE [LARGE SCALE GENOMIC DNA]</scope>
    <source>
        <strain evidence="2">cv. 9930</strain>
    </source>
</reference>
<sequence length="102" mass="11682">MPNVSPLKRCRFKFFSTVSTFHLRTPTATLTILHSHAHYFTRRASVFLFEIFKATVFVFGFGFTQTLSKLPNSLRSAHSHILPLLTSLRKHLIFASLDCGRL</sequence>
<reference evidence="1 2" key="3">
    <citation type="journal article" date="2010" name="BMC Genomics">
        <title>Transcriptome sequencing and comparative analysis of cucumber flowers with different sex types.</title>
        <authorList>
            <person name="Guo S."/>
            <person name="Zheng Y."/>
            <person name="Joung J.G."/>
            <person name="Liu S."/>
            <person name="Zhang Z."/>
            <person name="Crasta O.R."/>
            <person name="Sobral B.W."/>
            <person name="Xu Y."/>
            <person name="Huang S."/>
            <person name="Fei Z."/>
        </authorList>
    </citation>
    <scope>NUCLEOTIDE SEQUENCE [LARGE SCALE GENOMIC DNA]</scope>
    <source>
        <strain evidence="2">cv. 9930</strain>
    </source>
</reference>
<reference evidence="1 2" key="2">
    <citation type="journal article" date="2009" name="PLoS ONE">
        <title>An integrated genetic and cytogenetic map of the cucumber genome.</title>
        <authorList>
            <person name="Ren Y."/>
            <person name="Zhang Z."/>
            <person name="Liu J."/>
            <person name="Staub J.E."/>
            <person name="Han Y."/>
            <person name="Cheng Z."/>
            <person name="Li X."/>
            <person name="Lu J."/>
            <person name="Miao H."/>
            <person name="Kang H."/>
            <person name="Xie B."/>
            <person name="Gu X."/>
            <person name="Wang X."/>
            <person name="Du Y."/>
            <person name="Jin W."/>
            <person name="Huang S."/>
        </authorList>
    </citation>
    <scope>NUCLEOTIDE SEQUENCE [LARGE SCALE GENOMIC DNA]</scope>
    <source>
        <strain evidence="2">cv. 9930</strain>
    </source>
</reference>
<dbReference type="AlphaFoldDB" id="A0A0A0K6L2"/>
<accession>A0A0A0K6L2</accession>
<gene>
    <name evidence="1" type="ORF">Csa_7G446850</name>
</gene>
<dbReference type="Gramene" id="KGN45370">
    <property type="protein sequence ID" value="KGN45370"/>
    <property type="gene ID" value="Csa_7G446850"/>
</dbReference>